<feature type="coiled-coil region" evidence="1">
    <location>
        <begin position="221"/>
        <end position="248"/>
    </location>
</feature>
<keyword evidence="1" id="KW-0175">Coiled coil</keyword>
<dbReference type="EMBL" id="CM004396">
    <property type="protein sequence ID" value="OAY39592.1"/>
    <property type="molecule type" value="Genomic_DNA"/>
</dbReference>
<name>A0A2C9V545_MANES</name>
<dbReference type="AlphaFoldDB" id="A0A2C9V545"/>
<sequence length="258" mass="29597">MHEFRFWKRLSAAEYNTQLVQTSEFLPSGGILDVGASLMGRVKTIHLPRRSQPLASSFSFFSSHLSHFFLLIFLVLLEHNILFLLLFFFFFFFFMIADKWQTFACERTLLSIKERLSHNDRVAQHSQAAPSMCEGQASRHQRIYCIEGKFWENCMLERANTIAAMLGELGSALSLKEKTWMSMSPDELTTIIQSVGDALKVGFKLDCLKPVLEKAKTVLCSFNTRRRLEALQKEKSSLETELQTVISLELDLTPKDLI</sequence>
<reference evidence="2" key="1">
    <citation type="submission" date="2016-02" db="EMBL/GenBank/DDBJ databases">
        <title>WGS assembly of Manihot esculenta.</title>
        <authorList>
            <person name="Bredeson J.V."/>
            <person name="Prochnik S.E."/>
            <person name="Lyons J.B."/>
            <person name="Schmutz J."/>
            <person name="Grimwood J."/>
            <person name="Vrebalov J."/>
            <person name="Bart R.S."/>
            <person name="Amuge T."/>
            <person name="Ferguson M.E."/>
            <person name="Green R."/>
            <person name="Putnam N."/>
            <person name="Stites J."/>
            <person name="Rounsley S."/>
            <person name="Rokhsar D.S."/>
        </authorList>
    </citation>
    <scope>NUCLEOTIDE SEQUENCE [LARGE SCALE GENOMIC DNA]</scope>
    <source>
        <tissue evidence="2">Leaf</tissue>
    </source>
</reference>
<evidence type="ECO:0000313" key="2">
    <source>
        <dbReference type="EMBL" id="OAY39592.1"/>
    </source>
</evidence>
<proteinExistence type="predicted"/>
<gene>
    <name evidence="2" type="ORF">MANES_10G107200</name>
</gene>
<protein>
    <submittedName>
        <fullName evidence="2">Uncharacterized protein</fullName>
    </submittedName>
</protein>
<evidence type="ECO:0000256" key="1">
    <source>
        <dbReference type="SAM" id="Coils"/>
    </source>
</evidence>
<organism evidence="2">
    <name type="scientific">Manihot esculenta</name>
    <name type="common">Cassava</name>
    <name type="synonym">Jatropha manihot</name>
    <dbReference type="NCBI Taxonomy" id="3983"/>
    <lineage>
        <taxon>Eukaryota</taxon>
        <taxon>Viridiplantae</taxon>
        <taxon>Streptophyta</taxon>
        <taxon>Embryophyta</taxon>
        <taxon>Tracheophyta</taxon>
        <taxon>Spermatophyta</taxon>
        <taxon>Magnoliopsida</taxon>
        <taxon>eudicotyledons</taxon>
        <taxon>Gunneridae</taxon>
        <taxon>Pentapetalae</taxon>
        <taxon>rosids</taxon>
        <taxon>fabids</taxon>
        <taxon>Malpighiales</taxon>
        <taxon>Euphorbiaceae</taxon>
        <taxon>Crotonoideae</taxon>
        <taxon>Manihoteae</taxon>
        <taxon>Manihot</taxon>
    </lineage>
</organism>
<accession>A0A2C9V545</accession>